<dbReference type="Gene3D" id="2.60.40.10">
    <property type="entry name" value="Immunoglobulins"/>
    <property type="match status" value="1"/>
</dbReference>
<protein>
    <submittedName>
        <fullName evidence="2">Uncharacterized protein</fullName>
    </submittedName>
</protein>
<name>A0A9N9W8R1_9NEOP</name>
<gene>
    <name evidence="2" type="ORF">DIATSA_LOCUS3865</name>
</gene>
<evidence type="ECO:0000256" key="1">
    <source>
        <dbReference type="SAM" id="Phobius"/>
    </source>
</evidence>
<keyword evidence="1" id="KW-0812">Transmembrane</keyword>
<reference evidence="2" key="1">
    <citation type="submission" date="2021-12" db="EMBL/GenBank/DDBJ databases">
        <authorList>
            <person name="King R."/>
        </authorList>
    </citation>
    <scope>NUCLEOTIDE SEQUENCE</scope>
</reference>
<dbReference type="OrthoDB" id="6057829at2759"/>
<dbReference type="EMBL" id="OU893345">
    <property type="protein sequence ID" value="CAG9785867.1"/>
    <property type="molecule type" value="Genomic_DNA"/>
</dbReference>
<dbReference type="Proteomes" id="UP001153714">
    <property type="component" value="Chromosome 14"/>
</dbReference>
<keyword evidence="1" id="KW-1133">Transmembrane helix</keyword>
<keyword evidence="1" id="KW-0472">Membrane</keyword>
<dbReference type="AlphaFoldDB" id="A0A9N9W8R1"/>
<dbReference type="InterPro" id="IPR014756">
    <property type="entry name" value="Ig_E-set"/>
</dbReference>
<proteinExistence type="predicted"/>
<evidence type="ECO:0000313" key="3">
    <source>
        <dbReference type="Proteomes" id="UP001153714"/>
    </source>
</evidence>
<evidence type="ECO:0000313" key="2">
    <source>
        <dbReference type="EMBL" id="CAG9785867.1"/>
    </source>
</evidence>
<feature type="transmembrane region" description="Helical" evidence="1">
    <location>
        <begin position="76"/>
        <end position="98"/>
    </location>
</feature>
<keyword evidence="3" id="KW-1185">Reference proteome</keyword>
<accession>A0A9N9W8R1</accession>
<dbReference type="InterPro" id="IPR013783">
    <property type="entry name" value="Ig-like_fold"/>
</dbReference>
<dbReference type="SUPFAM" id="SSF81296">
    <property type="entry name" value="E set domains"/>
    <property type="match status" value="1"/>
</dbReference>
<reference evidence="2" key="2">
    <citation type="submission" date="2022-10" db="EMBL/GenBank/DDBJ databases">
        <authorList>
            <consortium name="ENA_rothamsted_submissions"/>
            <consortium name="culmorum"/>
            <person name="King R."/>
        </authorList>
    </citation>
    <scope>NUCLEOTIDE SEQUENCE</scope>
</reference>
<organism evidence="2 3">
    <name type="scientific">Diatraea saccharalis</name>
    <name type="common">sugarcane borer</name>
    <dbReference type="NCBI Taxonomy" id="40085"/>
    <lineage>
        <taxon>Eukaryota</taxon>
        <taxon>Metazoa</taxon>
        <taxon>Ecdysozoa</taxon>
        <taxon>Arthropoda</taxon>
        <taxon>Hexapoda</taxon>
        <taxon>Insecta</taxon>
        <taxon>Pterygota</taxon>
        <taxon>Neoptera</taxon>
        <taxon>Endopterygota</taxon>
        <taxon>Lepidoptera</taxon>
        <taxon>Glossata</taxon>
        <taxon>Ditrysia</taxon>
        <taxon>Pyraloidea</taxon>
        <taxon>Crambidae</taxon>
        <taxon>Crambinae</taxon>
        <taxon>Diatraea</taxon>
    </lineage>
</organism>
<sequence>MVTVFNILYRLLSLDVSSLEDVYWLEDSTARHVLESKDFGTWTAARQSLPTGKEALQTLKADLWTAVVKNSKHPDAWTWGGMLVVSVSVCGLVTLAAMTQPSLAPEAKHSLLQYVTGKYLYPSSCSVDWGWKDPQVVGETMCFTVFCYQRNGQPYPICDTDELTVVISHGTRKITPVVELGSGDPAQAHTARVQFTVRVAGLYTIAVTIDTPFYGGSSWDLHDVCDDV</sequence>